<dbReference type="PANTHER" id="PTHR11571">
    <property type="entry name" value="GLUTATHIONE S-TRANSFERASE"/>
    <property type="match status" value="1"/>
</dbReference>
<accession>A0A813NTF1</accession>
<protein>
    <recommendedName>
        <fullName evidence="1">glutathione transferase</fullName>
        <ecNumber evidence="1">2.5.1.18</ecNumber>
    </recommendedName>
</protein>
<dbReference type="Pfam" id="PF02798">
    <property type="entry name" value="GST_N"/>
    <property type="match status" value="1"/>
</dbReference>
<reference evidence="6" key="1">
    <citation type="submission" date="2021-02" db="EMBL/GenBank/DDBJ databases">
        <authorList>
            <person name="Nowell W R."/>
        </authorList>
    </citation>
    <scope>NUCLEOTIDE SEQUENCE</scope>
</reference>
<dbReference type="GO" id="GO:0006749">
    <property type="term" value="P:glutathione metabolic process"/>
    <property type="evidence" value="ECO:0007669"/>
    <property type="project" value="TreeGrafter"/>
</dbReference>
<dbReference type="SUPFAM" id="SSF52833">
    <property type="entry name" value="Thioredoxin-like"/>
    <property type="match status" value="1"/>
</dbReference>
<dbReference type="Proteomes" id="UP000663844">
    <property type="component" value="Unassembled WGS sequence"/>
</dbReference>
<dbReference type="PROSITE" id="PS50404">
    <property type="entry name" value="GST_NTER"/>
    <property type="match status" value="1"/>
</dbReference>
<evidence type="ECO:0000256" key="2">
    <source>
        <dbReference type="ARBA" id="ARBA00022679"/>
    </source>
</evidence>
<evidence type="ECO:0000313" key="8">
    <source>
        <dbReference type="EMBL" id="CAF4090684.1"/>
    </source>
</evidence>
<dbReference type="Proteomes" id="UP000663832">
    <property type="component" value="Unassembled WGS sequence"/>
</dbReference>
<dbReference type="InterPro" id="IPR050213">
    <property type="entry name" value="GST_superfamily"/>
</dbReference>
<evidence type="ECO:0000313" key="6">
    <source>
        <dbReference type="EMBL" id="CAF0743471.1"/>
    </source>
</evidence>
<dbReference type="Proteomes" id="UP000663845">
    <property type="component" value="Unassembled WGS sequence"/>
</dbReference>
<dbReference type="InterPro" id="IPR004045">
    <property type="entry name" value="Glutathione_S-Trfase_N"/>
</dbReference>
<dbReference type="SUPFAM" id="SSF47616">
    <property type="entry name" value="GST C-terminal domain-like"/>
    <property type="match status" value="1"/>
</dbReference>
<dbReference type="SFLD" id="SFLDG00363">
    <property type="entry name" value="AMPS_(cytGST):_Alpha-__Mu-__Pi"/>
    <property type="match status" value="1"/>
</dbReference>
<dbReference type="InterPro" id="IPR036282">
    <property type="entry name" value="Glutathione-S-Trfase_C_sf"/>
</dbReference>
<dbReference type="AlphaFoldDB" id="A0A813NTF1"/>
<comment type="caution">
    <text evidence="6">The sequence shown here is derived from an EMBL/GenBank/DDBJ whole genome shotgun (WGS) entry which is preliminary data.</text>
</comment>
<dbReference type="EMBL" id="CAJNOM010000003">
    <property type="protein sequence ID" value="CAF0743471.1"/>
    <property type="molecule type" value="Genomic_DNA"/>
</dbReference>
<dbReference type="Pfam" id="PF14497">
    <property type="entry name" value="GST_C_3"/>
    <property type="match status" value="1"/>
</dbReference>
<comment type="catalytic activity">
    <reaction evidence="3">
        <text>RX + glutathione = an S-substituted glutathione + a halide anion + H(+)</text>
        <dbReference type="Rhea" id="RHEA:16437"/>
        <dbReference type="ChEBI" id="CHEBI:15378"/>
        <dbReference type="ChEBI" id="CHEBI:16042"/>
        <dbReference type="ChEBI" id="CHEBI:17792"/>
        <dbReference type="ChEBI" id="CHEBI:57925"/>
        <dbReference type="ChEBI" id="CHEBI:90779"/>
        <dbReference type="EC" id="2.5.1.18"/>
    </reaction>
</comment>
<dbReference type="InterPro" id="IPR010987">
    <property type="entry name" value="Glutathione-S-Trfase_C-like"/>
</dbReference>
<dbReference type="CDD" id="cd03039">
    <property type="entry name" value="GST_N_Sigma_like"/>
    <property type="match status" value="1"/>
</dbReference>
<evidence type="ECO:0000313" key="7">
    <source>
        <dbReference type="EMBL" id="CAF0876100.1"/>
    </source>
</evidence>
<evidence type="ECO:0000259" key="5">
    <source>
        <dbReference type="PROSITE" id="PS50405"/>
    </source>
</evidence>
<organism evidence="6 9">
    <name type="scientific">Adineta steineri</name>
    <dbReference type="NCBI Taxonomy" id="433720"/>
    <lineage>
        <taxon>Eukaryota</taxon>
        <taxon>Metazoa</taxon>
        <taxon>Spiralia</taxon>
        <taxon>Gnathifera</taxon>
        <taxon>Rotifera</taxon>
        <taxon>Eurotatoria</taxon>
        <taxon>Bdelloidea</taxon>
        <taxon>Adinetida</taxon>
        <taxon>Adinetidae</taxon>
        <taxon>Adineta</taxon>
    </lineage>
</organism>
<keyword evidence="2" id="KW-0808">Transferase</keyword>
<dbReference type="GO" id="GO:0004364">
    <property type="term" value="F:glutathione transferase activity"/>
    <property type="evidence" value="ECO:0007669"/>
    <property type="project" value="UniProtKB-EC"/>
</dbReference>
<evidence type="ECO:0000256" key="1">
    <source>
        <dbReference type="ARBA" id="ARBA00012452"/>
    </source>
</evidence>
<dbReference type="EC" id="2.5.1.18" evidence="1"/>
<gene>
    <name evidence="7" type="ORF">JYZ213_LOCUS9229</name>
    <name evidence="8" type="ORF">OXD698_LOCUS34867</name>
    <name evidence="6" type="ORF">QVE165_LOCUS1053</name>
</gene>
<feature type="domain" description="GST N-terminal" evidence="4">
    <location>
        <begin position="4"/>
        <end position="82"/>
    </location>
</feature>
<evidence type="ECO:0000259" key="4">
    <source>
        <dbReference type="PROSITE" id="PS50404"/>
    </source>
</evidence>
<dbReference type="SFLD" id="SFLDG01205">
    <property type="entry name" value="AMPS.1"/>
    <property type="match status" value="1"/>
</dbReference>
<evidence type="ECO:0000313" key="9">
    <source>
        <dbReference type="Proteomes" id="UP000663832"/>
    </source>
</evidence>
<dbReference type="OrthoDB" id="414243at2759"/>
<dbReference type="InterPro" id="IPR004046">
    <property type="entry name" value="GST_C"/>
</dbReference>
<keyword evidence="9" id="KW-1185">Reference proteome</keyword>
<dbReference type="PROSITE" id="PS50405">
    <property type="entry name" value="GST_CTER"/>
    <property type="match status" value="1"/>
</dbReference>
<dbReference type="EMBL" id="CAJOAZ010005186">
    <property type="protein sequence ID" value="CAF4090684.1"/>
    <property type="molecule type" value="Genomic_DNA"/>
</dbReference>
<dbReference type="Gene3D" id="1.20.1050.130">
    <property type="match status" value="1"/>
</dbReference>
<dbReference type="CDD" id="cd03192">
    <property type="entry name" value="GST_C_Sigma_like"/>
    <property type="match status" value="1"/>
</dbReference>
<dbReference type="InterPro" id="IPR036249">
    <property type="entry name" value="Thioredoxin-like_sf"/>
</dbReference>
<name>A0A813NTF1_9BILA</name>
<feature type="domain" description="GST C-terminal" evidence="5">
    <location>
        <begin position="84"/>
        <end position="210"/>
    </location>
</feature>
<proteinExistence type="predicted"/>
<dbReference type="PANTHER" id="PTHR11571:SF224">
    <property type="entry name" value="HEMATOPOIETIC PROSTAGLANDIN D SYNTHASE"/>
    <property type="match status" value="1"/>
</dbReference>
<evidence type="ECO:0000256" key="3">
    <source>
        <dbReference type="ARBA" id="ARBA00047960"/>
    </source>
</evidence>
<sequence length="210" mass="23829">MSSGDLKFYYFDLQARGELTRLILAAAGRSYEDIRFGFDKWPEYKPKMILGQAPVLELADGTQLPQSLTIARYVAREAGLAGSDNLESAKIDAVVDTQKDVNETYFSKVFPEKDETKKAEELKKFLDETVTKHVENLGKLKKAYSKDEKYFVGDKLSWADLFVFQSIQALLQAVPEVKGKFGEQFKPLMDAIYGNENIKKYLDARPQTAF</sequence>
<dbReference type="SFLD" id="SFLDS00019">
    <property type="entry name" value="Glutathione_Transferase_(cytos"/>
    <property type="match status" value="1"/>
</dbReference>
<dbReference type="FunFam" id="1.20.1050.10:FF:000030">
    <property type="entry name" value="Glutathione S-transferase S1"/>
    <property type="match status" value="1"/>
</dbReference>
<dbReference type="InterPro" id="IPR040079">
    <property type="entry name" value="Glutathione_S-Trfase"/>
</dbReference>
<dbReference type="EMBL" id="CAJNOG010000064">
    <property type="protein sequence ID" value="CAF0876100.1"/>
    <property type="molecule type" value="Genomic_DNA"/>
</dbReference>